<dbReference type="SUPFAM" id="SSF55961">
    <property type="entry name" value="Bet v1-like"/>
    <property type="match status" value="1"/>
</dbReference>
<comment type="caution">
    <text evidence="2">The sequence shown here is derived from an EMBL/GenBank/DDBJ whole genome shotgun (WGS) entry which is preliminary data.</text>
</comment>
<dbReference type="AlphaFoldDB" id="A0A9W7LAA7"/>
<protein>
    <submittedName>
        <fullName evidence="2">Uncharacterized protein</fullName>
    </submittedName>
</protein>
<keyword evidence="1" id="KW-1133">Transmembrane helix</keyword>
<accession>A0A9W7LAA7</accession>
<dbReference type="EMBL" id="BRYA01001448">
    <property type="protein sequence ID" value="GMI43036.1"/>
    <property type="molecule type" value="Genomic_DNA"/>
</dbReference>
<evidence type="ECO:0000313" key="2">
    <source>
        <dbReference type="EMBL" id="GMI43036.1"/>
    </source>
</evidence>
<gene>
    <name evidence="2" type="ORF">TrCOL_g3874</name>
</gene>
<dbReference type="Proteomes" id="UP001165065">
    <property type="component" value="Unassembled WGS sequence"/>
</dbReference>
<evidence type="ECO:0000313" key="3">
    <source>
        <dbReference type="Proteomes" id="UP001165065"/>
    </source>
</evidence>
<dbReference type="OrthoDB" id="74575at2759"/>
<sequence length="684" mass="77573">MIELRKKFHQSDDKIDRSALEYLANIIKNEPQDYTKEEEKAIRKGKEFYEKCKEDKHFDELKSPDEKVKMKLVHVDRSSSGTGFATTVVDASVEECAANEFYFDSREFRKTSKERGITEYHIKNSSGHTSYYMATRDLGLPGFNPRDGRNKIIWLKQDDGKVIIDVADTDELQVDFPVKAGNILVKIHTVWVFEPLDPIGDVPQTSVTFTTKVDLGGYFYSSIMNKIAPRFLAQISDLRKKFDKSKEIDAFKRQQIIAKFEEIAIEGAPGIESHFDEIDGAQEISSGLTGQTLIKAEKRMAWGKTSITVRATHKEVAAFFWGLKRGAESQLVIHRVSNKTLVITVHQGGHFTAVKFSEAGQMKTGIEMMTRHKGSGKASSKQSVIKHLSMATDAAYYFDNLLKSTEVGEHDGRRFGEQLMDRVKKRKVRDSKVEVMREYIAANRALKEITEQHGFMRTLLYAVVINKFKRRATHEGEDNSEEEARGWKIGSAMTGVMLTTATAAHAVDEWAHQFTEVQEVMNEQEWLRPMLEEIVMKLFMKSNLGLKARVTVGAATSMVDLLTDVYVTYMFWREKKYGYFKASLASLIASIGMQMFCVLAQNKKLGMMRVVQEWIPILIGFKPAVDAYRVATGAKQEVGAAGDPMTEMTVMKQQLVMIGTQTLLREKGHQTSMGIYLQKQAREQ</sequence>
<feature type="transmembrane region" description="Helical" evidence="1">
    <location>
        <begin position="578"/>
        <end position="599"/>
    </location>
</feature>
<keyword evidence="1" id="KW-0472">Membrane</keyword>
<dbReference type="Gene3D" id="3.30.530.20">
    <property type="match status" value="1"/>
</dbReference>
<proteinExistence type="predicted"/>
<dbReference type="InterPro" id="IPR023393">
    <property type="entry name" value="START-like_dom_sf"/>
</dbReference>
<evidence type="ECO:0000256" key="1">
    <source>
        <dbReference type="SAM" id="Phobius"/>
    </source>
</evidence>
<keyword evidence="3" id="KW-1185">Reference proteome</keyword>
<organism evidence="2 3">
    <name type="scientific">Triparma columacea</name>
    <dbReference type="NCBI Taxonomy" id="722753"/>
    <lineage>
        <taxon>Eukaryota</taxon>
        <taxon>Sar</taxon>
        <taxon>Stramenopiles</taxon>
        <taxon>Ochrophyta</taxon>
        <taxon>Bolidophyceae</taxon>
        <taxon>Parmales</taxon>
        <taxon>Triparmaceae</taxon>
        <taxon>Triparma</taxon>
    </lineage>
</organism>
<name>A0A9W7LAA7_9STRA</name>
<reference evidence="3" key="1">
    <citation type="journal article" date="2023" name="Commun. Biol.">
        <title>Genome analysis of Parmales, the sister group of diatoms, reveals the evolutionary specialization of diatoms from phago-mixotrophs to photoautotrophs.</title>
        <authorList>
            <person name="Ban H."/>
            <person name="Sato S."/>
            <person name="Yoshikawa S."/>
            <person name="Yamada K."/>
            <person name="Nakamura Y."/>
            <person name="Ichinomiya M."/>
            <person name="Sato N."/>
            <person name="Blanc-Mathieu R."/>
            <person name="Endo H."/>
            <person name="Kuwata A."/>
            <person name="Ogata H."/>
        </authorList>
    </citation>
    <scope>NUCLEOTIDE SEQUENCE [LARGE SCALE GENOMIC DNA]</scope>
</reference>
<keyword evidence="1" id="KW-0812">Transmembrane</keyword>